<keyword evidence="8" id="KW-0807">Transducer</keyword>
<dbReference type="InterPro" id="IPR002455">
    <property type="entry name" value="GPCR3_GABA-B"/>
</dbReference>
<dbReference type="Proteomes" id="UP000007879">
    <property type="component" value="Unassembled WGS sequence"/>
</dbReference>
<dbReference type="Pfam" id="PF01094">
    <property type="entry name" value="ANF_receptor"/>
    <property type="match status" value="1"/>
</dbReference>
<evidence type="ECO:0000256" key="5">
    <source>
        <dbReference type="ARBA" id="ARBA00023136"/>
    </source>
</evidence>
<keyword evidence="7" id="KW-0325">Glycoprotein</keyword>
<evidence type="ECO:0000313" key="13">
    <source>
        <dbReference type="Proteomes" id="UP000007879"/>
    </source>
</evidence>
<protein>
    <recommendedName>
        <fullName evidence="11">Receptor ligand binding region domain-containing protein</fullName>
    </recommendedName>
</protein>
<sequence>MSKQSEKTKSLYFGYITTLSGPLVLSGAIPVVDLALELINERDDVLQNYTLNYTHILDSKCDRTTSLDNFFQLINNDTTYVSLIGCGCSPATIPVAEISHYWNIPHLAYAAGADILNDRSRFRNFFRTILSLRYSGASLGQLMREFGWRQMAVITQDEIVFRQITESATNIFEDQGWKLSSFVVLSSGNPLSYFDRSNVKNFRIIHINAYPNFAYKILCEAYYRDMIGPMYLWIIPMWYNTGWWRTNSTSFSNNVSCTDEIMSKVIDGIIGIVPDGFLTLQNESLVTFSGLHAKAKCTRGESEASSPLKGTIRNQETSTEDSTKQQERDYS</sequence>
<dbReference type="GO" id="GO:0007214">
    <property type="term" value="P:gamma-aminobutyric acid signaling pathway"/>
    <property type="evidence" value="ECO:0007669"/>
    <property type="project" value="TreeGrafter"/>
</dbReference>
<keyword evidence="2 10" id="KW-0812">Transmembrane</keyword>
<dbReference type="PANTHER" id="PTHR10519:SF20">
    <property type="entry name" value="G-PROTEIN COUPLED RECEPTOR 156-RELATED"/>
    <property type="match status" value="1"/>
</dbReference>
<proteinExistence type="predicted"/>
<feature type="region of interest" description="Disordered" evidence="9">
    <location>
        <begin position="299"/>
        <end position="331"/>
    </location>
</feature>
<accession>A0AAN0JBZ6</accession>
<dbReference type="RefSeq" id="XP_019854524.1">
    <property type="nucleotide sequence ID" value="XM_019998965.1"/>
</dbReference>
<feature type="transmembrane region" description="Helical" evidence="10">
    <location>
        <begin position="12"/>
        <end position="32"/>
    </location>
</feature>
<dbReference type="InterPro" id="IPR028082">
    <property type="entry name" value="Peripla_BP_I"/>
</dbReference>
<keyword evidence="5 10" id="KW-0472">Membrane</keyword>
<dbReference type="PRINTS" id="PR01176">
    <property type="entry name" value="GABABRECEPTR"/>
</dbReference>
<reference evidence="13" key="1">
    <citation type="journal article" date="2010" name="Nature">
        <title>The Amphimedon queenslandica genome and the evolution of animal complexity.</title>
        <authorList>
            <person name="Srivastava M."/>
            <person name="Simakov O."/>
            <person name="Chapman J."/>
            <person name="Fahey B."/>
            <person name="Gauthier M.E."/>
            <person name="Mitros T."/>
            <person name="Richards G.S."/>
            <person name="Conaco C."/>
            <person name="Dacre M."/>
            <person name="Hellsten U."/>
            <person name="Larroux C."/>
            <person name="Putnam N.H."/>
            <person name="Stanke M."/>
            <person name="Adamska M."/>
            <person name="Darling A."/>
            <person name="Degnan S.M."/>
            <person name="Oakley T.H."/>
            <person name="Plachetzki D.C."/>
            <person name="Zhai Y."/>
            <person name="Adamski M."/>
            <person name="Calcino A."/>
            <person name="Cummins S.F."/>
            <person name="Goodstein D.M."/>
            <person name="Harris C."/>
            <person name="Jackson D.J."/>
            <person name="Leys S.P."/>
            <person name="Shu S."/>
            <person name="Woodcroft B.J."/>
            <person name="Vervoort M."/>
            <person name="Kosik K.S."/>
            <person name="Manning G."/>
            <person name="Degnan B.M."/>
            <person name="Rokhsar D.S."/>
        </authorList>
    </citation>
    <scope>NUCLEOTIDE SEQUENCE [LARGE SCALE GENOMIC DNA]</scope>
</reference>
<evidence type="ECO:0000256" key="6">
    <source>
        <dbReference type="ARBA" id="ARBA00023170"/>
    </source>
</evidence>
<organism evidence="12 13">
    <name type="scientific">Amphimedon queenslandica</name>
    <name type="common">Sponge</name>
    <dbReference type="NCBI Taxonomy" id="400682"/>
    <lineage>
        <taxon>Eukaryota</taxon>
        <taxon>Metazoa</taxon>
        <taxon>Porifera</taxon>
        <taxon>Demospongiae</taxon>
        <taxon>Heteroscleromorpha</taxon>
        <taxon>Haplosclerida</taxon>
        <taxon>Niphatidae</taxon>
        <taxon>Amphimedon</taxon>
    </lineage>
</organism>
<dbReference type="EnsemblMetazoa" id="XM_019998965.1">
    <property type="protein sequence ID" value="XP_019854524.1"/>
    <property type="gene ID" value="LOC105313475"/>
</dbReference>
<dbReference type="SUPFAM" id="SSF53822">
    <property type="entry name" value="Periplasmic binding protein-like I"/>
    <property type="match status" value="1"/>
</dbReference>
<evidence type="ECO:0000256" key="3">
    <source>
        <dbReference type="ARBA" id="ARBA00022989"/>
    </source>
</evidence>
<name>A0AAN0JBZ6_AMPQE</name>
<evidence type="ECO:0000256" key="9">
    <source>
        <dbReference type="SAM" id="MobiDB-lite"/>
    </source>
</evidence>
<evidence type="ECO:0000256" key="7">
    <source>
        <dbReference type="ARBA" id="ARBA00023180"/>
    </source>
</evidence>
<reference evidence="12" key="2">
    <citation type="submission" date="2024-06" db="UniProtKB">
        <authorList>
            <consortium name="EnsemblMetazoa"/>
        </authorList>
    </citation>
    <scope>IDENTIFICATION</scope>
</reference>
<keyword evidence="4" id="KW-0297">G-protein coupled receptor</keyword>
<evidence type="ECO:0000313" key="12">
    <source>
        <dbReference type="EnsemblMetazoa" id="XP_019854524.1"/>
    </source>
</evidence>
<dbReference type="GO" id="GO:0004965">
    <property type="term" value="F:G protein-coupled GABA receptor activity"/>
    <property type="evidence" value="ECO:0007669"/>
    <property type="project" value="InterPro"/>
</dbReference>
<dbReference type="GO" id="GO:0038039">
    <property type="term" value="C:G protein-coupled receptor heterodimeric complex"/>
    <property type="evidence" value="ECO:0007669"/>
    <property type="project" value="TreeGrafter"/>
</dbReference>
<evidence type="ECO:0000256" key="4">
    <source>
        <dbReference type="ARBA" id="ARBA00023040"/>
    </source>
</evidence>
<evidence type="ECO:0000259" key="11">
    <source>
        <dbReference type="Pfam" id="PF01094"/>
    </source>
</evidence>
<dbReference type="GeneID" id="105313475"/>
<feature type="domain" description="Receptor ligand binding region" evidence="11">
    <location>
        <begin position="31"/>
        <end position="274"/>
    </location>
</feature>
<dbReference type="Gene3D" id="3.40.50.2300">
    <property type="match status" value="2"/>
</dbReference>
<dbReference type="PANTHER" id="PTHR10519">
    <property type="entry name" value="GABA-B RECEPTOR"/>
    <property type="match status" value="1"/>
</dbReference>
<evidence type="ECO:0000256" key="2">
    <source>
        <dbReference type="ARBA" id="ARBA00022692"/>
    </source>
</evidence>
<evidence type="ECO:0000256" key="10">
    <source>
        <dbReference type="SAM" id="Phobius"/>
    </source>
</evidence>
<keyword evidence="13" id="KW-1185">Reference proteome</keyword>
<evidence type="ECO:0000256" key="8">
    <source>
        <dbReference type="ARBA" id="ARBA00023224"/>
    </source>
</evidence>
<keyword evidence="3 10" id="KW-1133">Transmembrane helix</keyword>
<comment type="subcellular location">
    <subcellularLocation>
        <location evidence="1">Membrane</location>
    </subcellularLocation>
</comment>
<evidence type="ECO:0000256" key="1">
    <source>
        <dbReference type="ARBA" id="ARBA00004370"/>
    </source>
</evidence>
<dbReference type="AlphaFoldDB" id="A0AAN0JBZ6"/>
<dbReference type="KEGG" id="aqu:105313475"/>
<dbReference type="InterPro" id="IPR001828">
    <property type="entry name" value="ANF_lig-bd_rcpt"/>
</dbReference>
<keyword evidence="6" id="KW-0675">Receptor</keyword>
<feature type="compositionally biased region" description="Basic and acidic residues" evidence="9">
    <location>
        <begin position="321"/>
        <end position="331"/>
    </location>
</feature>